<dbReference type="RefSeq" id="WP_003297286.1">
    <property type="nucleotide sequence ID" value="NZ_KK020676.1"/>
</dbReference>
<evidence type="ECO:0000256" key="1">
    <source>
        <dbReference type="SAM" id="SignalP"/>
    </source>
</evidence>
<reference evidence="2 3" key="1">
    <citation type="journal article" date="2013" name="Genome Announc.">
        <title>Draft Genome of the Nitrogen-Fixing Bacterium Pseudomonas stutzeri Strain KOS6 Isolated from Industrial Hydrocarbon Sludge.</title>
        <authorList>
            <person name="Grigoryeva T.V."/>
            <person name="Laikov A.V."/>
            <person name="Naumova R.P."/>
            <person name="Manolov A.I."/>
            <person name="Larin A.K."/>
            <person name="Karpova I.Y."/>
            <person name="Semashko T.A."/>
            <person name="Alexeev D.G."/>
            <person name="Kostryukova E.S."/>
            <person name="Muller R."/>
            <person name="Govorun V.M."/>
        </authorList>
    </citation>
    <scope>NUCLEOTIDE SEQUENCE [LARGE SCALE GENOMIC DNA]</scope>
    <source>
        <strain evidence="2 3">KOS6</strain>
    </source>
</reference>
<dbReference type="eggNOG" id="ENOG50330AH">
    <property type="taxonomic scope" value="Bacteria"/>
</dbReference>
<dbReference type="OrthoDB" id="193535at2"/>
<evidence type="ECO:0008006" key="4">
    <source>
        <dbReference type="Google" id="ProtNLM"/>
    </source>
</evidence>
<dbReference type="PANTHER" id="PTHR35567:SF1">
    <property type="entry name" value="CONSERVED FUNGAL PROTEIN (AFU_ORTHOLOGUE AFUA_1G14230)"/>
    <property type="match status" value="1"/>
</dbReference>
<comment type="caution">
    <text evidence="2">The sequence shown here is derived from an EMBL/GenBank/DDBJ whole genome shotgun (WGS) entry which is preliminary data.</text>
</comment>
<dbReference type="InterPro" id="IPR021851">
    <property type="entry name" value="DUF3455"/>
</dbReference>
<name>A0A061JWK7_STUST</name>
<feature type="signal peptide" evidence="1">
    <location>
        <begin position="1"/>
        <end position="24"/>
    </location>
</feature>
<dbReference type="PANTHER" id="PTHR35567">
    <property type="entry name" value="MALATE DEHYDROGENASE (AFU_ORTHOLOGUE AFUA_2G13800)"/>
    <property type="match status" value="1"/>
</dbReference>
<proteinExistence type="predicted"/>
<accession>A0A061JWK7</accession>
<evidence type="ECO:0000313" key="2">
    <source>
        <dbReference type="EMBL" id="EWC43255.1"/>
    </source>
</evidence>
<dbReference type="EMBL" id="AMCZ02000001">
    <property type="protein sequence ID" value="EWC43255.1"/>
    <property type="molecule type" value="Genomic_DNA"/>
</dbReference>
<dbReference type="Proteomes" id="UP000026923">
    <property type="component" value="Unassembled WGS sequence"/>
</dbReference>
<protein>
    <recommendedName>
        <fullName evidence="4">DUF3455 domain-containing protein</fullName>
    </recommendedName>
</protein>
<organism evidence="2 3">
    <name type="scientific">Stutzerimonas stutzeri KOS6</name>
    <dbReference type="NCBI Taxonomy" id="1218352"/>
    <lineage>
        <taxon>Bacteria</taxon>
        <taxon>Pseudomonadati</taxon>
        <taxon>Pseudomonadota</taxon>
        <taxon>Gammaproteobacteria</taxon>
        <taxon>Pseudomonadales</taxon>
        <taxon>Pseudomonadaceae</taxon>
        <taxon>Stutzerimonas</taxon>
    </lineage>
</organism>
<feature type="chain" id="PRO_5001606562" description="DUF3455 domain-containing protein" evidence="1">
    <location>
        <begin position="25"/>
        <end position="176"/>
    </location>
</feature>
<dbReference type="HOGENOM" id="CLU_101709_0_1_6"/>
<dbReference type="AlphaFoldDB" id="A0A061JWK7"/>
<sequence length="176" mass="18152">MNATLFLNMTGLALALGGSATALAQQDVADAVKVPDGYRVSMETVGVGEITYECQAKSDAAGGMAWVFVGPKAALNDRSGKQVGTYYGPPATWEASDGSKVTGTQLGVAPGGEGNIPLQLVEANPAEGSGAMTGVRYIQRLATKGGVAPEAACMASNKGERQTVAYQADYLFWARK</sequence>
<dbReference type="Pfam" id="PF11937">
    <property type="entry name" value="DUF3455"/>
    <property type="match status" value="1"/>
</dbReference>
<evidence type="ECO:0000313" key="3">
    <source>
        <dbReference type="Proteomes" id="UP000026923"/>
    </source>
</evidence>
<gene>
    <name evidence="2" type="ORF">B597_001260</name>
</gene>
<keyword evidence="1" id="KW-0732">Signal</keyword>